<keyword evidence="2 7" id="KW-0813">Transport</keyword>
<feature type="transmembrane region" description="Helical" evidence="7">
    <location>
        <begin position="136"/>
        <end position="163"/>
    </location>
</feature>
<keyword evidence="10" id="KW-1185">Reference proteome</keyword>
<dbReference type="Pfam" id="PF19300">
    <property type="entry name" value="BPD_transp_1_N"/>
    <property type="match status" value="1"/>
</dbReference>
<feature type="transmembrane region" description="Helical" evidence="7">
    <location>
        <begin position="296"/>
        <end position="318"/>
    </location>
</feature>
<dbReference type="Pfam" id="PF00528">
    <property type="entry name" value="BPD_transp_1"/>
    <property type="match status" value="1"/>
</dbReference>
<keyword evidence="6 7" id="KW-0472">Membrane</keyword>
<dbReference type="InterPro" id="IPR035906">
    <property type="entry name" value="MetI-like_sf"/>
</dbReference>
<feature type="domain" description="ABC transmembrane type-1" evidence="8">
    <location>
        <begin position="97"/>
        <end position="311"/>
    </location>
</feature>
<evidence type="ECO:0000256" key="2">
    <source>
        <dbReference type="ARBA" id="ARBA00022448"/>
    </source>
</evidence>
<dbReference type="SUPFAM" id="SSF161098">
    <property type="entry name" value="MetI-like"/>
    <property type="match status" value="1"/>
</dbReference>
<dbReference type="InterPro" id="IPR045621">
    <property type="entry name" value="BPD_transp_1_N"/>
</dbReference>
<name>A0A1M6F9F1_9FIRM</name>
<dbReference type="PROSITE" id="PS50928">
    <property type="entry name" value="ABC_TM1"/>
    <property type="match status" value="1"/>
</dbReference>
<keyword evidence="3" id="KW-1003">Cell membrane</keyword>
<dbReference type="STRING" id="1121476.SAMN02745751_01401"/>
<dbReference type="GO" id="GO:0055085">
    <property type="term" value="P:transmembrane transport"/>
    <property type="evidence" value="ECO:0007669"/>
    <property type="project" value="InterPro"/>
</dbReference>
<dbReference type="PANTHER" id="PTHR43163">
    <property type="entry name" value="DIPEPTIDE TRANSPORT SYSTEM PERMEASE PROTEIN DPPB-RELATED"/>
    <property type="match status" value="1"/>
</dbReference>
<dbReference type="CDD" id="cd06261">
    <property type="entry name" value="TM_PBP2"/>
    <property type="match status" value="1"/>
</dbReference>
<dbReference type="OrthoDB" id="24153at2"/>
<dbReference type="InterPro" id="IPR000515">
    <property type="entry name" value="MetI-like"/>
</dbReference>
<feature type="transmembrane region" description="Helical" evidence="7">
    <location>
        <begin position="12"/>
        <end position="32"/>
    </location>
</feature>
<comment type="subcellular location">
    <subcellularLocation>
        <location evidence="1 7">Cell membrane</location>
        <topology evidence="1 7">Multi-pass membrane protein</topology>
    </subcellularLocation>
</comment>
<keyword evidence="4 7" id="KW-0812">Transmembrane</keyword>
<comment type="similarity">
    <text evidence="7">Belongs to the binding-protein-dependent transport system permease family.</text>
</comment>
<proteinExistence type="inferred from homology"/>
<dbReference type="AlphaFoldDB" id="A0A1M6F9F1"/>
<evidence type="ECO:0000256" key="6">
    <source>
        <dbReference type="ARBA" id="ARBA00023136"/>
    </source>
</evidence>
<gene>
    <name evidence="9" type="ORF">SAMN02745751_01401</name>
</gene>
<dbReference type="EMBL" id="FQZL01000008">
    <property type="protein sequence ID" value="SHI94358.1"/>
    <property type="molecule type" value="Genomic_DNA"/>
</dbReference>
<evidence type="ECO:0000313" key="10">
    <source>
        <dbReference type="Proteomes" id="UP000184052"/>
    </source>
</evidence>
<evidence type="ECO:0000256" key="5">
    <source>
        <dbReference type="ARBA" id="ARBA00022989"/>
    </source>
</evidence>
<dbReference type="RefSeq" id="WP_073048869.1">
    <property type="nucleotide sequence ID" value="NZ_FQZL01000008.1"/>
</dbReference>
<feature type="transmembrane region" description="Helical" evidence="7">
    <location>
        <begin position="97"/>
        <end position="124"/>
    </location>
</feature>
<evidence type="ECO:0000256" key="1">
    <source>
        <dbReference type="ARBA" id="ARBA00004651"/>
    </source>
</evidence>
<evidence type="ECO:0000256" key="7">
    <source>
        <dbReference type="RuleBase" id="RU363032"/>
    </source>
</evidence>
<dbReference type="Proteomes" id="UP000184052">
    <property type="component" value="Unassembled WGS sequence"/>
</dbReference>
<evidence type="ECO:0000313" key="9">
    <source>
        <dbReference type="EMBL" id="SHI94358.1"/>
    </source>
</evidence>
<dbReference type="PANTHER" id="PTHR43163:SF6">
    <property type="entry name" value="DIPEPTIDE TRANSPORT SYSTEM PERMEASE PROTEIN DPPB-RELATED"/>
    <property type="match status" value="1"/>
</dbReference>
<protein>
    <submittedName>
        <fullName evidence="9">Peptide/nickel transport system permease protein</fullName>
    </submittedName>
</protein>
<dbReference type="GO" id="GO:0005886">
    <property type="term" value="C:plasma membrane"/>
    <property type="evidence" value="ECO:0007669"/>
    <property type="project" value="UniProtKB-SubCell"/>
</dbReference>
<feature type="transmembrane region" description="Helical" evidence="7">
    <location>
        <begin position="246"/>
        <end position="267"/>
    </location>
</feature>
<feature type="transmembrane region" description="Helical" evidence="7">
    <location>
        <begin position="183"/>
        <end position="205"/>
    </location>
</feature>
<evidence type="ECO:0000256" key="3">
    <source>
        <dbReference type="ARBA" id="ARBA00022475"/>
    </source>
</evidence>
<sequence length="325" mass="36193">MRLSKYILKRLVLAFLTLMILVSIVFFMFRVIPGDPVSMFIDSGLDQESQELMLKLYGLDKSLPEQYFIYMKGLFQGDLGNSFTYGKPVLDVIGERFLNTIVLTTTSLIIAYSIAISVGSFLAWHRNSRIDIIGTILALVVRCAPVFWTGMILLSIFAFNLGWLPLGGMVTSGTNFTSFFDKVFSIDFLKHLILPATASALYSMATPTLMMRTSMLEVVKEDYIELAYAKGIPDKKVRRKHAMRTALLPVVTMFAVAAGLAIGGSVLTETVFRWPGMGREIVLAVGSRDYPMAQGAFLFIGFATIMFNLLADILYAYLDPRVSLD</sequence>
<keyword evidence="5 7" id="KW-1133">Transmembrane helix</keyword>
<evidence type="ECO:0000259" key="8">
    <source>
        <dbReference type="PROSITE" id="PS50928"/>
    </source>
</evidence>
<reference evidence="9 10" key="1">
    <citation type="submission" date="2016-11" db="EMBL/GenBank/DDBJ databases">
        <authorList>
            <person name="Jaros S."/>
            <person name="Januszkiewicz K."/>
            <person name="Wedrychowicz H."/>
        </authorList>
    </citation>
    <scope>NUCLEOTIDE SEQUENCE [LARGE SCALE GENOMIC DNA]</scope>
    <source>
        <strain evidence="9 10">DSM 17477</strain>
    </source>
</reference>
<organism evidence="9 10">
    <name type="scientific">Dethiosulfatibacter aminovorans DSM 17477</name>
    <dbReference type="NCBI Taxonomy" id="1121476"/>
    <lineage>
        <taxon>Bacteria</taxon>
        <taxon>Bacillati</taxon>
        <taxon>Bacillota</taxon>
        <taxon>Tissierellia</taxon>
        <taxon>Dethiosulfatibacter</taxon>
    </lineage>
</organism>
<dbReference type="Gene3D" id="1.10.3720.10">
    <property type="entry name" value="MetI-like"/>
    <property type="match status" value="1"/>
</dbReference>
<evidence type="ECO:0000256" key="4">
    <source>
        <dbReference type="ARBA" id="ARBA00022692"/>
    </source>
</evidence>
<accession>A0A1M6F9F1</accession>